<keyword evidence="2" id="KW-1185">Reference proteome</keyword>
<reference evidence="1" key="1">
    <citation type="submission" date="2020-04" db="EMBL/GenBank/DDBJ databases">
        <authorList>
            <person name="Alioto T."/>
            <person name="Alioto T."/>
            <person name="Gomez Garrido J."/>
        </authorList>
    </citation>
    <scope>NUCLEOTIDE SEQUENCE</scope>
    <source>
        <strain evidence="1">A484AB</strain>
    </source>
</reference>
<evidence type="ECO:0000313" key="2">
    <source>
        <dbReference type="Proteomes" id="UP001152795"/>
    </source>
</evidence>
<dbReference type="AlphaFoldDB" id="A0A6S7HPZ7"/>
<protein>
    <submittedName>
        <fullName evidence="1">Uncharacterized protein</fullName>
    </submittedName>
</protein>
<proteinExistence type="predicted"/>
<comment type="caution">
    <text evidence="1">The sequence shown here is derived from an EMBL/GenBank/DDBJ whole genome shotgun (WGS) entry which is preliminary data.</text>
</comment>
<dbReference type="EMBL" id="CACRXK020005161">
    <property type="protein sequence ID" value="CAB4005320.1"/>
    <property type="molecule type" value="Genomic_DNA"/>
</dbReference>
<gene>
    <name evidence="1" type="ORF">PACLA_8A076768</name>
</gene>
<evidence type="ECO:0000313" key="1">
    <source>
        <dbReference type="EMBL" id="CAB4005320.1"/>
    </source>
</evidence>
<dbReference type="Proteomes" id="UP001152795">
    <property type="component" value="Unassembled WGS sequence"/>
</dbReference>
<accession>A0A6S7HPZ7</accession>
<feature type="non-terminal residue" evidence="1">
    <location>
        <position position="1"/>
    </location>
</feature>
<name>A0A6S7HPZ7_PARCT</name>
<organism evidence="1 2">
    <name type="scientific">Paramuricea clavata</name>
    <name type="common">Red gorgonian</name>
    <name type="synonym">Violescent sea-whip</name>
    <dbReference type="NCBI Taxonomy" id="317549"/>
    <lineage>
        <taxon>Eukaryota</taxon>
        <taxon>Metazoa</taxon>
        <taxon>Cnidaria</taxon>
        <taxon>Anthozoa</taxon>
        <taxon>Octocorallia</taxon>
        <taxon>Malacalcyonacea</taxon>
        <taxon>Plexauridae</taxon>
        <taxon>Paramuricea</taxon>
    </lineage>
</organism>
<sequence length="85" mass="9672">DSQREPSKEDVVESLKFLYQENDDLDGLFDEMFQVGGALFVTAVQHIVARTLIRFPEEYGECIPNFKNLSLPIHVEFLQARKAGA</sequence>